<organism evidence="2 3">
    <name type="scientific">Paspalum notatum var. saurae</name>
    <dbReference type="NCBI Taxonomy" id="547442"/>
    <lineage>
        <taxon>Eukaryota</taxon>
        <taxon>Viridiplantae</taxon>
        <taxon>Streptophyta</taxon>
        <taxon>Embryophyta</taxon>
        <taxon>Tracheophyta</taxon>
        <taxon>Spermatophyta</taxon>
        <taxon>Magnoliopsida</taxon>
        <taxon>Liliopsida</taxon>
        <taxon>Poales</taxon>
        <taxon>Poaceae</taxon>
        <taxon>PACMAD clade</taxon>
        <taxon>Panicoideae</taxon>
        <taxon>Andropogonodae</taxon>
        <taxon>Paspaleae</taxon>
        <taxon>Paspalinae</taxon>
        <taxon>Paspalum</taxon>
    </lineage>
</organism>
<evidence type="ECO:0000313" key="3">
    <source>
        <dbReference type="Proteomes" id="UP001341281"/>
    </source>
</evidence>
<gene>
    <name evidence="2" type="ORF">U9M48_022631</name>
</gene>
<dbReference type="AlphaFoldDB" id="A0AAQ3TLE2"/>
<dbReference type="EMBL" id="CP144749">
    <property type="protein sequence ID" value="WVZ74452.1"/>
    <property type="molecule type" value="Genomic_DNA"/>
</dbReference>
<dbReference type="Proteomes" id="UP001341281">
    <property type="component" value="Chromosome 05"/>
</dbReference>
<dbReference type="PANTHER" id="PTHR36705">
    <property type="entry name" value="CLAVATA3/ESR (CLE)-RELATED PROTEIN 20"/>
    <property type="match status" value="1"/>
</dbReference>
<keyword evidence="1" id="KW-0732">Signal</keyword>
<evidence type="ECO:0000313" key="2">
    <source>
        <dbReference type="EMBL" id="WVZ74452.1"/>
    </source>
</evidence>
<evidence type="ECO:0000256" key="1">
    <source>
        <dbReference type="SAM" id="SignalP"/>
    </source>
</evidence>
<feature type="signal peptide" evidence="1">
    <location>
        <begin position="1"/>
        <end position="24"/>
    </location>
</feature>
<name>A0AAQ3TLE2_PASNO</name>
<accession>A0AAQ3TLE2</accession>
<keyword evidence="3" id="KW-1185">Reference proteome</keyword>
<proteinExistence type="predicted"/>
<sequence>MRRAPSPAMLLLLLLLLLFLGVELAVFTYSRRALKPNVAAAARKHGGAVLRMVRAPPGTAPDVRGGFGAREVAQESKRLVPQGPNPLHN</sequence>
<feature type="chain" id="PRO_5042859463" evidence="1">
    <location>
        <begin position="25"/>
        <end position="89"/>
    </location>
</feature>
<dbReference type="PANTHER" id="PTHR36705:SF3">
    <property type="entry name" value="CLE FAMILY OSCLE403 PROTEIN"/>
    <property type="match status" value="1"/>
</dbReference>
<protein>
    <submittedName>
        <fullName evidence="2">Uncharacterized protein</fullName>
    </submittedName>
</protein>
<reference evidence="2 3" key="1">
    <citation type="submission" date="2024-02" db="EMBL/GenBank/DDBJ databases">
        <title>High-quality chromosome-scale genome assembly of Pensacola bahiagrass (Paspalum notatum Flugge var. saurae).</title>
        <authorList>
            <person name="Vega J.M."/>
            <person name="Podio M."/>
            <person name="Orjuela J."/>
            <person name="Siena L.A."/>
            <person name="Pessino S.C."/>
            <person name="Combes M.C."/>
            <person name="Mariac C."/>
            <person name="Albertini E."/>
            <person name="Pupilli F."/>
            <person name="Ortiz J.P.A."/>
            <person name="Leblanc O."/>
        </authorList>
    </citation>
    <scope>NUCLEOTIDE SEQUENCE [LARGE SCALE GENOMIC DNA]</scope>
    <source>
        <strain evidence="2">R1</strain>
        <tissue evidence="2">Leaf</tissue>
    </source>
</reference>